<feature type="transmembrane region" description="Helical" evidence="1">
    <location>
        <begin position="225"/>
        <end position="242"/>
    </location>
</feature>
<name>A0A1I7SXS0_9PELO</name>
<keyword evidence="1" id="KW-0812">Transmembrane</keyword>
<feature type="signal peptide" evidence="2">
    <location>
        <begin position="1"/>
        <end position="22"/>
    </location>
</feature>
<sequence length="243" mass="26297">MKVLLVTGILLICRELRSLCLSQFIDDTFSVQGVASTSFNRTKRQSISIDKNKEVDDANALRIMIASIGVTNMNKVKWNDALTVPPCDKNLQADVLAAVNQLKQKAKDIGLQENVQPTEEQQQAMEKEYDTFLANLVKASARMPNSCVHPLQTGIKCSAEQLCEAGGIKGPNCICGPETEPPTPNDFKKGKPGSACKDAVEFGLCVNEGVSLGTASQGGGKNFGIMYQTIPTFVCLAIFYLFA</sequence>
<evidence type="ECO:0000313" key="4">
    <source>
        <dbReference type="WBParaSite" id="Csp11.Scaffold171.g633.t1"/>
    </source>
</evidence>
<keyword evidence="2" id="KW-0732">Signal</keyword>
<evidence type="ECO:0000256" key="1">
    <source>
        <dbReference type="SAM" id="Phobius"/>
    </source>
</evidence>
<feature type="chain" id="PRO_5009306820" evidence="2">
    <location>
        <begin position="23"/>
        <end position="243"/>
    </location>
</feature>
<dbReference type="WBParaSite" id="Csp11.Scaffold171.g633.t1">
    <property type="protein sequence ID" value="Csp11.Scaffold171.g633.t1"/>
    <property type="gene ID" value="Csp11.Scaffold171.g633"/>
</dbReference>
<dbReference type="AlphaFoldDB" id="A0A1I7SXS0"/>
<evidence type="ECO:0000256" key="2">
    <source>
        <dbReference type="SAM" id="SignalP"/>
    </source>
</evidence>
<accession>A0A1I7SXS0</accession>
<keyword evidence="3" id="KW-1185">Reference proteome</keyword>
<organism evidence="3 4">
    <name type="scientific">Caenorhabditis tropicalis</name>
    <dbReference type="NCBI Taxonomy" id="1561998"/>
    <lineage>
        <taxon>Eukaryota</taxon>
        <taxon>Metazoa</taxon>
        <taxon>Ecdysozoa</taxon>
        <taxon>Nematoda</taxon>
        <taxon>Chromadorea</taxon>
        <taxon>Rhabditida</taxon>
        <taxon>Rhabditina</taxon>
        <taxon>Rhabditomorpha</taxon>
        <taxon>Rhabditoidea</taxon>
        <taxon>Rhabditidae</taxon>
        <taxon>Peloderinae</taxon>
        <taxon>Caenorhabditis</taxon>
    </lineage>
</organism>
<evidence type="ECO:0000313" key="3">
    <source>
        <dbReference type="Proteomes" id="UP000095282"/>
    </source>
</evidence>
<dbReference type="Proteomes" id="UP000095282">
    <property type="component" value="Unplaced"/>
</dbReference>
<proteinExistence type="predicted"/>
<protein>
    <submittedName>
        <fullName evidence="4">Secreted protein</fullName>
    </submittedName>
</protein>
<reference evidence="4" key="1">
    <citation type="submission" date="2016-11" db="UniProtKB">
        <authorList>
            <consortium name="WormBaseParasite"/>
        </authorList>
    </citation>
    <scope>IDENTIFICATION</scope>
</reference>
<keyword evidence="1" id="KW-0472">Membrane</keyword>
<keyword evidence="1" id="KW-1133">Transmembrane helix</keyword>